<reference evidence="4" key="1">
    <citation type="submission" date="2021-04" db="EMBL/GenBank/DDBJ databases">
        <title>Genome based classification of Actinospica acidithermotolerans sp. nov., an actinobacterium isolated from an Indonesian hot spring.</title>
        <authorList>
            <person name="Kusuma A.B."/>
            <person name="Putra K.E."/>
            <person name="Nafisah S."/>
            <person name="Loh J."/>
            <person name="Nouioui I."/>
            <person name="Goodfellow M."/>
        </authorList>
    </citation>
    <scope>NUCLEOTIDE SEQUENCE</scope>
    <source>
        <strain evidence="4">DSM 45618</strain>
    </source>
</reference>
<dbReference type="GO" id="GO:0046872">
    <property type="term" value="F:metal ion binding"/>
    <property type="evidence" value="ECO:0007669"/>
    <property type="project" value="UniProtKB-KW"/>
</dbReference>
<dbReference type="Proteomes" id="UP000677913">
    <property type="component" value="Unassembled WGS sequence"/>
</dbReference>
<dbReference type="AlphaFoldDB" id="A0A8J7WSL1"/>
<proteinExistence type="predicted"/>
<sequence>MPDMGYQSRLPLSTTTLTTRADLLRAHLRTIRSPWRLLPPGKIALIVPAYLRHDQRLADLAGGNRISASTLRRWANELIDLLAARAPRLDRALKKIKAAGGAYVLLDGTLVRTTRRSGPDNRPTYSGKHKSQGLLFLALTDERGNLVWISKARRGAHSEIKATRYDKIEQHLKAADLGALADLGFVGVNQDNQDPIVITGYKSSKNNKPTAGQKQANQLIAAARAPNEHGFAGLKSWWILQRLRMSPARATKLLRALLVLTNLENHR</sequence>
<dbReference type="EMBL" id="JAGSXH010000203">
    <property type="protein sequence ID" value="MBS2966828.1"/>
    <property type="molecule type" value="Genomic_DNA"/>
</dbReference>
<dbReference type="Pfam" id="PF13359">
    <property type="entry name" value="DDE_Tnp_4"/>
    <property type="match status" value="1"/>
</dbReference>
<comment type="cofactor">
    <cofactor evidence="1">
        <name>a divalent metal cation</name>
        <dbReference type="ChEBI" id="CHEBI:60240"/>
    </cofactor>
</comment>
<organism evidence="4 5">
    <name type="scientific">Actinocrinis puniceicyclus</name>
    <dbReference type="NCBI Taxonomy" id="977794"/>
    <lineage>
        <taxon>Bacteria</taxon>
        <taxon>Bacillati</taxon>
        <taxon>Actinomycetota</taxon>
        <taxon>Actinomycetes</taxon>
        <taxon>Catenulisporales</taxon>
        <taxon>Actinospicaceae</taxon>
        <taxon>Actinocrinis</taxon>
    </lineage>
</organism>
<keyword evidence="2" id="KW-0479">Metal-binding</keyword>
<feature type="domain" description="DDE Tnp4" evidence="3">
    <location>
        <begin position="106"/>
        <end position="262"/>
    </location>
</feature>
<comment type="caution">
    <text evidence="4">The sequence shown here is derived from an EMBL/GenBank/DDBJ whole genome shotgun (WGS) entry which is preliminary data.</text>
</comment>
<evidence type="ECO:0000256" key="2">
    <source>
        <dbReference type="ARBA" id="ARBA00022723"/>
    </source>
</evidence>
<dbReference type="InterPro" id="IPR027806">
    <property type="entry name" value="HARBI1_dom"/>
</dbReference>
<protein>
    <submittedName>
        <fullName evidence="4">IS5/IS1182 family transposase</fullName>
    </submittedName>
</protein>
<evidence type="ECO:0000313" key="5">
    <source>
        <dbReference type="Proteomes" id="UP000677913"/>
    </source>
</evidence>
<gene>
    <name evidence="4" type="ORF">KGA66_27585</name>
</gene>
<name>A0A8J7WSL1_9ACTN</name>
<accession>A0A8J7WSL1</accession>
<keyword evidence="5" id="KW-1185">Reference proteome</keyword>
<evidence type="ECO:0000256" key="1">
    <source>
        <dbReference type="ARBA" id="ARBA00001968"/>
    </source>
</evidence>
<evidence type="ECO:0000313" key="4">
    <source>
        <dbReference type="EMBL" id="MBS2966828.1"/>
    </source>
</evidence>
<evidence type="ECO:0000259" key="3">
    <source>
        <dbReference type="Pfam" id="PF13359"/>
    </source>
</evidence>